<dbReference type="AlphaFoldDB" id="X1R7S2"/>
<name>X1R7S2_9ZZZZ</name>
<dbReference type="InterPro" id="IPR002509">
    <property type="entry name" value="NODB_dom"/>
</dbReference>
<dbReference type="InterPro" id="IPR011330">
    <property type="entry name" value="Glyco_hydro/deAcase_b/a-brl"/>
</dbReference>
<organism evidence="2">
    <name type="scientific">marine sediment metagenome</name>
    <dbReference type="NCBI Taxonomy" id="412755"/>
    <lineage>
        <taxon>unclassified sequences</taxon>
        <taxon>metagenomes</taxon>
        <taxon>ecological metagenomes</taxon>
    </lineage>
</organism>
<evidence type="ECO:0000259" key="1">
    <source>
        <dbReference type="Pfam" id="PF01522"/>
    </source>
</evidence>
<gene>
    <name evidence="2" type="ORF">S12H4_22544</name>
</gene>
<dbReference type="Gene3D" id="3.20.20.370">
    <property type="entry name" value="Glycoside hydrolase/deacetylase"/>
    <property type="match status" value="1"/>
</dbReference>
<feature type="non-terminal residue" evidence="2">
    <location>
        <position position="1"/>
    </location>
</feature>
<comment type="caution">
    <text evidence="2">The sequence shown here is derived from an EMBL/GenBank/DDBJ whole genome shotgun (WGS) entry which is preliminary data.</text>
</comment>
<dbReference type="SUPFAM" id="SSF88713">
    <property type="entry name" value="Glycoside hydrolase/deacetylase"/>
    <property type="match status" value="1"/>
</dbReference>
<dbReference type="GO" id="GO:0005975">
    <property type="term" value="P:carbohydrate metabolic process"/>
    <property type="evidence" value="ECO:0007669"/>
    <property type="project" value="InterPro"/>
</dbReference>
<feature type="domain" description="NodB homology" evidence="1">
    <location>
        <begin position="51"/>
        <end position="151"/>
    </location>
</feature>
<accession>X1R7S2</accession>
<dbReference type="EMBL" id="BARW01011776">
    <property type="protein sequence ID" value="GAI76588.1"/>
    <property type="molecule type" value="Genomic_DNA"/>
</dbReference>
<evidence type="ECO:0000313" key="2">
    <source>
        <dbReference type="EMBL" id="GAI76588.1"/>
    </source>
</evidence>
<feature type="non-terminal residue" evidence="2">
    <location>
        <position position="230"/>
    </location>
</feature>
<dbReference type="PANTHER" id="PTHR47561">
    <property type="entry name" value="POLYSACCHARIDE DEACETYLASE FAMILY PROTEIN (AFU_ORTHOLOGUE AFUA_6G05030)"/>
    <property type="match status" value="1"/>
</dbReference>
<reference evidence="2" key="1">
    <citation type="journal article" date="2014" name="Front. Microbiol.">
        <title>High frequency of phylogenetically diverse reductive dehalogenase-homologous genes in deep subseafloor sedimentary metagenomes.</title>
        <authorList>
            <person name="Kawai M."/>
            <person name="Futagami T."/>
            <person name="Toyoda A."/>
            <person name="Takaki Y."/>
            <person name="Nishi S."/>
            <person name="Hori S."/>
            <person name="Arai W."/>
            <person name="Tsubouchi T."/>
            <person name="Morono Y."/>
            <person name="Uchiyama I."/>
            <person name="Ito T."/>
            <person name="Fujiyama A."/>
            <person name="Inagaki F."/>
            <person name="Takami H."/>
        </authorList>
    </citation>
    <scope>NUCLEOTIDE SEQUENCE</scope>
    <source>
        <strain evidence="2">Expedition CK06-06</strain>
    </source>
</reference>
<protein>
    <recommendedName>
        <fullName evidence="1">NodB homology domain-containing protein</fullName>
    </recommendedName>
</protein>
<sequence>LGGLEKYMISSKKRYTILDLKGLKDKKIACLTLDVEQDYAGLLSEPTYEGLTHIPKLVEFLKERNISLTCFAQGSLFETHPAEIEQFFSLDVEFELHSYSHPGPRKMDFRFEVEKGKQAYRRFFGRDPLGYRSPLGFISEENDWEILVSNGFRFDSSIFPSLRPGIFDNRNKPIEPYFLDDYPIIEFPFTVFSDTIRIPIALSYIKLFGRLYFYSLKFSSLPKLIVFDFH</sequence>
<proteinExistence type="predicted"/>
<dbReference type="Pfam" id="PF01522">
    <property type="entry name" value="Polysacc_deac_1"/>
    <property type="match status" value="1"/>
</dbReference>
<dbReference type="GO" id="GO:0016810">
    <property type="term" value="F:hydrolase activity, acting on carbon-nitrogen (but not peptide) bonds"/>
    <property type="evidence" value="ECO:0007669"/>
    <property type="project" value="InterPro"/>
</dbReference>
<dbReference type="PANTHER" id="PTHR47561:SF1">
    <property type="entry name" value="POLYSACCHARIDE DEACETYLASE FAMILY PROTEIN (AFU_ORTHOLOGUE AFUA_6G05030)"/>
    <property type="match status" value="1"/>
</dbReference>